<dbReference type="SUPFAM" id="SSF47781">
    <property type="entry name" value="RuvA domain 2-like"/>
    <property type="match status" value="1"/>
</dbReference>
<name>A0AB94IBM9_9GAMM</name>
<evidence type="ECO:0000313" key="18">
    <source>
        <dbReference type="Proteomes" id="UP000506160"/>
    </source>
</evidence>
<dbReference type="InterPro" id="IPR047296">
    <property type="entry name" value="GIY-YIG_UvrC_Cho"/>
</dbReference>
<dbReference type="FunFam" id="3.40.1440.10:FF:000001">
    <property type="entry name" value="UvrABC system protein C"/>
    <property type="match status" value="1"/>
</dbReference>
<evidence type="ECO:0000256" key="12">
    <source>
        <dbReference type="ARBA" id="ARBA00077138"/>
    </source>
</evidence>
<dbReference type="FunFam" id="1.10.150.20:FF:000005">
    <property type="entry name" value="UvrABC system protein C"/>
    <property type="match status" value="1"/>
</dbReference>
<feature type="domain" description="GIY-YIG" evidence="15">
    <location>
        <begin position="17"/>
        <end position="95"/>
    </location>
</feature>
<dbReference type="GO" id="GO:0009380">
    <property type="term" value="C:excinuclease repair complex"/>
    <property type="evidence" value="ECO:0007669"/>
    <property type="project" value="InterPro"/>
</dbReference>
<evidence type="ECO:0000256" key="5">
    <source>
        <dbReference type="ARBA" id="ARBA00022881"/>
    </source>
</evidence>
<accession>A0AB94IBM9</accession>
<protein>
    <recommendedName>
        <fullName evidence="11 13">UvrABC system protein C</fullName>
        <shortName evidence="13">Protein UvrC</shortName>
    </recommendedName>
    <alternativeName>
        <fullName evidence="12 13">Excinuclease ABC subunit C</fullName>
    </alternativeName>
</protein>
<sequence>MQTVPFDAKTFLAHVPHNAGVYQMFSTDGTIIYVGKAKDLNKRLKSYFNSSKKSLKTDTLVSHIHHIEYTITHTEIEALLLEQTYIKKHQPRYNVLLKDDKSYPFIKLSKELHPRIAIFRGTINKKNDEFFGPYPNSFAVKNILLLLQKTFPIRQCEDVIYRNRTRPCLQYQIKRCLGPCVKGLISDDDYAEQVNYVRLFLQGHSEKIIAKLSIDMQQASDTLNFEKAAQLRDQLQAIKQISEKQIIANNNSDNMDVIGFHYEAGIAGIYVLFIRNGTTFGHRSYFPKIPSHTELDEVIETFLGQFYLQGHADRQIPKKILLDYELNDRAALEDSLGLIANRQIKIVTTPKADNARLLQLATMNAKKEVSNKLLQSATLKQRYDELKSFLKLPEIKRMECFDISHFSGKNTVASCVVFNEHQPVKSEYRRYNITNITPGDDYAAMEQVLRRRYDKKTLPEDKIPDVIFIDGGKGQLDRALAVFAQLNVNWDKQKPILIGVAKGSERKEGLETLFFQSHGHGVYLEADSPALLLIQQIRNESHHHAITGQRKKQVKVVQESALELIEGVGSKRRQALLKHFGGLQGIKNASVEQIAKVPGISKALAEKIYAHLQY</sequence>
<comment type="subunit">
    <text evidence="10 13">Interacts with UvrB in an incision complex.</text>
</comment>
<proteinExistence type="inferred from homology"/>
<comment type="similarity">
    <text evidence="9 13">Belongs to the UvrC family.</text>
</comment>
<comment type="caution">
    <text evidence="17">The sequence shown here is derived from an EMBL/GenBank/DDBJ whole genome shotgun (WGS) entry which is preliminary data.</text>
</comment>
<dbReference type="InterPro" id="IPR038476">
    <property type="entry name" value="UvrC_RNase_H_dom_sf"/>
</dbReference>
<dbReference type="PROSITE" id="PS50164">
    <property type="entry name" value="GIY_YIG"/>
    <property type="match status" value="1"/>
</dbReference>
<evidence type="ECO:0000256" key="8">
    <source>
        <dbReference type="ARBA" id="ARBA00059452"/>
    </source>
</evidence>
<dbReference type="InterPro" id="IPR010994">
    <property type="entry name" value="RuvA_2-like"/>
</dbReference>
<dbReference type="PROSITE" id="PS50151">
    <property type="entry name" value="UVR"/>
    <property type="match status" value="1"/>
</dbReference>
<evidence type="ECO:0000256" key="3">
    <source>
        <dbReference type="ARBA" id="ARBA00022763"/>
    </source>
</evidence>
<dbReference type="Gene3D" id="4.10.860.10">
    <property type="entry name" value="UVR domain"/>
    <property type="match status" value="1"/>
</dbReference>
<dbReference type="HAMAP" id="MF_00203">
    <property type="entry name" value="UvrC"/>
    <property type="match status" value="1"/>
</dbReference>
<keyword evidence="4 13" id="KW-0228">DNA excision</keyword>
<dbReference type="InterPro" id="IPR001162">
    <property type="entry name" value="UvrC_RNase_H_dom"/>
</dbReference>
<comment type="function">
    <text evidence="8 13">The UvrABC repair system catalyzes the recognition and processing of DNA lesions. UvrC both incises the 5' and 3' sides of the lesion. The N-terminal half is responsible for the 3' incision and the C-terminal half is responsible for the 5' incision.</text>
</comment>
<dbReference type="GO" id="GO:0006289">
    <property type="term" value="P:nucleotide-excision repair"/>
    <property type="evidence" value="ECO:0007669"/>
    <property type="project" value="UniProtKB-UniRule"/>
</dbReference>
<dbReference type="GO" id="GO:0009381">
    <property type="term" value="F:excinuclease ABC activity"/>
    <property type="evidence" value="ECO:0007669"/>
    <property type="project" value="UniProtKB-UniRule"/>
</dbReference>
<evidence type="ECO:0000313" key="17">
    <source>
        <dbReference type="EMBL" id="TEA26811.1"/>
    </source>
</evidence>
<dbReference type="SUPFAM" id="SSF46600">
    <property type="entry name" value="C-terminal UvrC-binding domain of UvrB"/>
    <property type="match status" value="1"/>
</dbReference>
<dbReference type="GO" id="GO:0009432">
    <property type="term" value="P:SOS response"/>
    <property type="evidence" value="ECO:0007669"/>
    <property type="project" value="UniProtKB-UniRule"/>
</dbReference>
<dbReference type="FunFam" id="3.30.420.340:FF:000001">
    <property type="entry name" value="UvrABC system protein C"/>
    <property type="match status" value="1"/>
</dbReference>
<dbReference type="Pfam" id="PF01541">
    <property type="entry name" value="GIY-YIG"/>
    <property type="match status" value="1"/>
</dbReference>
<dbReference type="Gene3D" id="1.10.150.20">
    <property type="entry name" value="5' to 3' exonuclease, C-terminal subdomain"/>
    <property type="match status" value="1"/>
</dbReference>
<dbReference type="InterPro" id="IPR000305">
    <property type="entry name" value="GIY-YIG_endonuc"/>
</dbReference>
<feature type="domain" description="UVR" evidence="14">
    <location>
        <begin position="206"/>
        <end position="241"/>
    </location>
</feature>
<organism evidence="17 18">
    <name type="scientific">Candidatus Schmidhempelia bombi str. Bimp</name>
    <dbReference type="NCBI Taxonomy" id="1387197"/>
    <lineage>
        <taxon>Bacteria</taxon>
        <taxon>Pseudomonadati</taxon>
        <taxon>Pseudomonadota</taxon>
        <taxon>Gammaproteobacteria</taxon>
        <taxon>Orbales</taxon>
        <taxon>Orbaceae</taxon>
        <taxon>Candidatus Schmidhempelia</taxon>
    </lineage>
</organism>
<evidence type="ECO:0000256" key="2">
    <source>
        <dbReference type="ARBA" id="ARBA00022490"/>
    </source>
</evidence>
<gene>
    <name evidence="13 17" type="primary">uvrC</name>
    <name evidence="17" type="ORF">O970_07050</name>
</gene>
<dbReference type="Pfam" id="PF02151">
    <property type="entry name" value="UVR"/>
    <property type="match status" value="1"/>
</dbReference>
<evidence type="ECO:0000256" key="11">
    <source>
        <dbReference type="ARBA" id="ARBA00067419"/>
    </source>
</evidence>
<evidence type="ECO:0000259" key="15">
    <source>
        <dbReference type="PROSITE" id="PS50164"/>
    </source>
</evidence>
<dbReference type="CDD" id="cd10434">
    <property type="entry name" value="GIY-YIG_UvrC_Cho"/>
    <property type="match status" value="1"/>
</dbReference>
<comment type="subcellular location">
    <subcellularLocation>
        <location evidence="1 13">Cytoplasm</location>
    </subcellularLocation>
</comment>
<evidence type="ECO:0000256" key="10">
    <source>
        <dbReference type="ARBA" id="ARBA00062841"/>
    </source>
</evidence>
<dbReference type="Gene3D" id="3.30.420.340">
    <property type="entry name" value="UvrC, RNAse H endonuclease domain"/>
    <property type="match status" value="1"/>
</dbReference>
<keyword evidence="7 13" id="KW-0742">SOS response</keyword>
<dbReference type="AlphaFoldDB" id="A0AB94IBM9"/>
<dbReference type="RefSeq" id="WP_024496416.1">
    <property type="nucleotide sequence ID" value="NZ_AWGA01000065.1"/>
</dbReference>
<dbReference type="InterPro" id="IPR003583">
    <property type="entry name" value="Hlx-hairpin-Hlx_DNA-bd_motif"/>
</dbReference>
<keyword evidence="2 13" id="KW-0963">Cytoplasm</keyword>
<dbReference type="GO" id="GO:0005737">
    <property type="term" value="C:cytoplasm"/>
    <property type="evidence" value="ECO:0007669"/>
    <property type="project" value="UniProtKB-SubCell"/>
</dbReference>
<evidence type="ECO:0000256" key="7">
    <source>
        <dbReference type="ARBA" id="ARBA00023236"/>
    </source>
</evidence>
<dbReference type="EMBL" id="AWGA01000065">
    <property type="protein sequence ID" value="TEA26811.1"/>
    <property type="molecule type" value="Genomic_DNA"/>
</dbReference>
<dbReference type="InterPro" id="IPR004791">
    <property type="entry name" value="UvrC"/>
</dbReference>
<dbReference type="PANTHER" id="PTHR30562">
    <property type="entry name" value="UVRC/OXIDOREDUCTASE"/>
    <property type="match status" value="1"/>
</dbReference>
<keyword evidence="18" id="KW-1185">Reference proteome</keyword>
<feature type="domain" description="UvrC family homology region profile" evidence="16">
    <location>
        <begin position="257"/>
        <end position="483"/>
    </location>
</feature>
<dbReference type="Pfam" id="PF22920">
    <property type="entry name" value="UvrC_RNaseH"/>
    <property type="match status" value="1"/>
</dbReference>
<evidence type="ECO:0000256" key="6">
    <source>
        <dbReference type="ARBA" id="ARBA00023204"/>
    </source>
</evidence>
<keyword evidence="5 13" id="KW-0267">Excision nuclease</keyword>
<dbReference type="Proteomes" id="UP000506160">
    <property type="component" value="Unassembled WGS sequence"/>
</dbReference>
<dbReference type="InterPro" id="IPR050066">
    <property type="entry name" value="UvrABC_protein_C"/>
</dbReference>
<evidence type="ECO:0000259" key="14">
    <source>
        <dbReference type="PROSITE" id="PS50151"/>
    </source>
</evidence>
<dbReference type="InterPro" id="IPR001943">
    <property type="entry name" value="UVR_dom"/>
</dbReference>
<dbReference type="NCBIfam" id="TIGR00194">
    <property type="entry name" value="uvrC"/>
    <property type="match status" value="1"/>
</dbReference>
<dbReference type="SMART" id="SM00278">
    <property type="entry name" value="HhH1"/>
    <property type="match status" value="2"/>
</dbReference>
<dbReference type="GO" id="GO:0003677">
    <property type="term" value="F:DNA binding"/>
    <property type="evidence" value="ECO:0007669"/>
    <property type="project" value="UniProtKB-UniRule"/>
</dbReference>
<evidence type="ECO:0000259" key="16">
    <source>
        <dbReference type="PROSITE" id="PS50165"/>
    </source>
</evidence>
<dbReference type="PROSITE" id="PS50165">
    <property type="entry name" value="UVRC"/>
    <property type="match status" value="1"/>
</dbReference>
<dbReference type="InterPro" id="IPR035901">
    <property type="entry name" value="GIY-YIG_endonuc_sf"/>
</dbReference>
<evidence type="ECO:0000256" key="4">
    <source>
        <dbReference type="ARBA" id="ARBA00022769"/>
    </source>
</evidence>
<evidence type="ECO:0000256" key="9">
    <source>
        <dbReference type="ARBA" id="ARBA00061531"/>
    </source>
</evidence>
<keyword evidence="17" id="KW-0378">Hydrolase</keyword>
<dbReference type="SMART" id="SM00465">
    <property type="entry name" value="GIYc"/>
    <property type="match status" value="1"/>
</dbReference>
<dbReference type="InterPro" id="IPR036876">
    <property type="entry name" value="UVR_dom_sf"/>
</dbReference>
<keyword evidence="3 13" id="KW-0227">DNA damage</keyword>
<evidence type="ECO:0000256" key="1">
    <source>
        <dbReference type="ARBA" id="ARBA00004496"/>
    </source>
</evidence>
<dbReference type="Pfam" id="PF14520">
    <property type="entry name" value="HHH_5"/>
    <property type="match status" value="1"/>
</dbReference>
<dbReference type="SUPFAM" id="SSF82771">
    <property type="entry name" value="GIY-YIG endonuclease"/>
    <property type="match status" value="1"/>
</dbReference>
<reference evidence="17 18" key="1">
    <citation type="journal article" date="2014" name="Appl. Environ. Microbiol.">
        <title>Genomic features of a bumble bee symbiont reflect its host environment.</title>
        <authorList>
            <person name="Martinson V.G."/>
            <person name="Magoc T."/>
            <person name="Koch H."/>
            <person name="Salzberg S.L."/>
            <person name="Moran N.A."/>
        </authorList>
    </citation>
    <scope>NUCLEOTIDE SEQUENCE [LARGE SCALE GENOMIC DNA]</scope>
    <source>
        <strain evidence="17 18">Bimp</strain>
    </source>
</reference>
<keyword evidence="6 13" id="KW-0234">DNA repair</keyword>
<dbReference type="Gene3D" id="3.40.1440.10">
    <property type="entry name" value="GIY-YIG endonuclease"/>
    <property type="match status" value="1"/>
</dbReference>
<dbReference type="Pfam" id="PF08459">
    <property type="entry name" value="UvrC_RNaseH_dom"/>
    <property type="match status" value="1"/>
</dbReference>
<evidence type="ECO:0000256" key="13">
    <source>
        <dbReference type="HAMAP-Rule" id="MF_00203"/>
    </source>
</evidence>
<dbReference type="PANTHER" id="PTHR30562:SF1">
    <property type="entry name" value="UVRABC SYSTEM PROTEIN C"/>
    <property type="match status" value="1"/>
</dbReference>